<feature type="transmembrane region" description="Helical" evidence="1">
    <location>
        <begin position="71"/>
        <end position="93"/>
    </location>
</feature>
<evidence type="ECO:0000313" key="3">
    <source>
        <dbReference type="Proteomes" id="UP000197468"/>
    </source>
</evidence>
<keyword evidence="1" id="KW-0812">Transmembrane</keyword>
<evidence type="ECO:0000313" key="2">
    <source>
        <dbReference type="EMBL" id="OWQ84691.1"/>
    </source>
</evidence>
<gene>
    <name evidence="2" type="ORF">CDN99_23430</name>
</gene>
<protein>
    <submittedName>
        <fullName evidence="2">Uncharacterized protein</fullName>
    </submittedName>
</protein>
<reference evidence="2 3" key="1">
    <citation type="journal article" date="2008" name="Int. J. Syst. Evol. Microbiol.">
        <title>Description of Roseateles aquatilis sp. nov. and Roseateles terrae sp. nov., in the class Betaproteobacteria, and emended description of the genus Roseateles.</title>
        <authorList>
            <person name="Gomila M."/>
            <person name="Bowien B."/>
            <person name="Falsen E."/>
            <person name="Moore E.R."/>
            <person name="Lalucat J."/>
        </authorList>
    </citation>
    <scope>NUCLEOTIDE SEQUENCE [LARGE SCALE GENOMIC DNA]</scope>
    <source>
        <strain evidence="2 3">CCUG 48205</strain>
    </source>
</reference>
<organism evidence="2 3">
    <name type="scientific">Roseateles aquatilis</name>
    <dbReference type="NCBI Taxonomy" id="431061"/>
    <lineage>
        <taxon>Bacteria</taxon>
        <taxon>Pseudomonadati</taxon>
        <taxon>Pseudomonadota</taxon>
        <taxon>Betaproteobacteria</taxon>
        <taxon>Burkholderiales</taxon>
        <taxon>Sphaerotilaceae</taxon>
        <taxon>Roseateles</taxon>
    </lineage>
</organism>
<accession>A0A246IWW1</accession>
<feature type="transmembrane region" description="Helical" evidence="1">
    <location>
        <begin position="45"/>
        <end position="64"/>
    </location>
</feature>
<evidence type="ECO:0000256" key="1">
    <source>
        <dbReference type="SAM" id="Phobius"/>
    </source>
</evidence>
<comment type="caution">
    <text evidence="2">The sequence shown here is derived from an EMBL/GenBank/DDBJ whole genome shotgun (WGS) entry which is preliminary data.</text>
</comment>
<feature type="transmembrane region" description="Helical" evidence="1">
    <location>
        <begin position="7"/>
        <end position="30"/>
    </location>
</feature>
<dbReference type="AlphaFoldDB" id="A0A246IWW1"/>
<feature type="transmembrane region" description="Helical" evidence="1">
    <location>
        <begin position="99"/>
        <end position="121"/>
    </location>
</feature>
<sequence length="146" mass="14454">MKTLFKTLLVLGLVLVIGAMVLGVSVIGLIGDAPGVHLTIDGDEVIWSGLGLADAFGAGLGLIITIGVLCLVLPLVLLLGLGLPLLILGGLLLAGIAALLGVGAVLGSPLILIGLIVWLLVRDKPRKQSSAPAAPAAGASSSTQTS</sequence>
<keyword evidence="3" id="KW-1185">Reference proteome</keyword>
<name>A0A246IWW1_9BURK</name>
<dbReference type="EMBL" id="NIOF01000015">
    <property type="protein sequence ID" value="OWQ84691.1"/>
    <property type="molecule type" value="Genomic_DNA"/>
</dbReference>
<proteinExistence type="predicted"/>
<dbReference type="Proteomes" id="UP000197468">
    <property type="component" value="Unassembled WGS sequence"/>
</dbReference>
<keyword evidence="1" id="KW-1133">Transmembrane helix</keyword>
<dbReference type="RefSeq" id="WP_088387345.1">
    <property type="nucleotide sequence ID" value="NZ_NIOF01000015.1"/>
</dbReference>
<keyword evidence="1" id="KW-0472">Membrane</keyword>